<gene>
    <name evidence="3" type="ORF">GCM10011585_09280</name>
</gene>
<dbReference type="Proteomes" id="UP000647241">
    <property type="component" value="Unassembled WGS sequence"/>
</dbReference>
<feature type="domain" description="TonB-dependent transporter Oar-like beta-barrel" evidence="2">
    <location>
        <begin position="238"/>
        <end position="1166"/>
    </location>
</feature>
<dbReference type="Pfam" id="PF13620">
    <property type="entry name" value="CarboxypepD_reg"/>
    <property type="match status" value="1"/>
</dbReference>
<protein>
    <recommendedName>
        <fullName evidence="2">TonB-dependent transporter Oar-like beta-barrel domain-containing protein</fullName>
    </recommendedName>
</protein>
<dbReference type="Gene3D" id="2.60.40.1120">
    <property type="entry name" value="Carboxypeptidase-like, regulatory domain"/>
    <property type="match status" value="1"/>
</dbReference>
<feature type="chain" id="PRO_5036835277" description="TonB-dependent transporter Oar-like beta-barrel domain-containing protein" evidence="1">
    <location>
        <begin position="16"/>
        <end position="1173"/>
    </location>
</feature>
<evidence type="ECO:0000256" key="1">
    <source>
        <dbReference type="SAM" id="SignalP"/>
    </source>
</evidence>
<dbReference type="InterPro" id="IPR057601">
    <property type="entry name" value="Oar-like_b-barrel"/>
</dbReference>
<comment type="caution">
    <text evidence="3">The sequence shown here is derived from an EMBL/GenBank/DDBJ whole genome shotgun (WGS) entry which is preliminary data.</text>
</comment>
<organism evidence="3 4">
    <name type="scientific">Edaphobacter dinghuensis</name>
    <dbReference type="NCBI Taxonomy" id="1560005"/>
    <lineage>
        <taxon>Bacteria</taxon>
        <taxon>Pseudomonadati</taxon>
        <taxon>Acidobacteriota</taxon>
        <taxon>Terriglobia</taxon>
        <taxon>Terriglobales</taxon>
        <taxon>Acidobacteriaceae</taxon>
        <taxon>Edaphobacter</taxon>
    </lineage>
</organism>
<dbReference type="AlphaFoldDB" id="A0A917H789"/>
<accession>A0A917H789</accession>
<sequence>MTLIFFALSASQLLAQGYGSVSGTVTDPSGAAIANASVTATQVDTGHETTVTSNQNGAFVFTTLPPASYDFKVTASGFQLYEQKAVLQANQSLTVNPKLTVGAATQVVDVSTAPPQVDTTTGTMSQVIDRERVVDLPLNGRNAASLMTLVAGVGDATNEGNGVNQGNGKTFPAAVVVTSNGTLPNQSNYLLDGGNNVDELTNVNAPFPMPDAVQEFSIQTSNYDAEFGQSAGAVVNIVTKAGTSHFHGSAFEFLRNGYFNARPYFASVADNLHRHQFGGTIGGPVIIPHLSKGNATQFFFGYQHTIANQISTASSTVPTLAEEGRTASGGLAAYADLSNLCKAGFDTSGNCLTASQQVRNPFTNVVYPYNHIPQAAFDPASVNYQSHFPTVTSDAGAGLIGNLVNYSKPVLQSFDEYTARVDHDLGSRDHIFGRYFYDWYTQSGVFNPNNLLSYASYFNTRYQNALLSETHAFTDHILNSLVLNYQREVALRGGPPGSTKITDYGVTNIWQPATGPFLQATITGYFGATSSAFAAWGRNNYSFNDDLHWVKGSHNFAFGGHFELSKVDVTNVYTSYGAFGFNSVTNKIGSNTYSYPNAYGNFLMGFMSSFGQGNYELVNDRNHFPGIYAQDSWKATRHLQLNYGVRWESFAPWTDRRNLMTEMVPSAYIANQKSQVYTNLPAGLLVSGDPGIPHNGVRNRYTQFMPRVGFAYDVFGDGKTAVRGGFGIFYQDRLPAFFNLTQGSFVPNTISLALTNPGMYGTAPGTNPGGPFSNPYCTGCSAGAVANPFPFTLPFPKDKVFPNAFQVAEYDPSGNFQVPVTNDFNLAVEQQLAQNWSMHLAYVGSTSHHQLVNLELNPAVNNGIGSTNQRRVYNSPPVVGPCITSTGCATAYSQIVETAMIGNAHFNSLQATLQKSMTHDFSVLFNYTFSKSYDDMPQATRVSNTEDVNPGESYVYPLYPANAVNIPVAAYVTDIKALDRGLSDIDHTHVISMSYVYNFPKAHSDFRAVNYVVNGWRTTGLLRFRSGDVLTPSMGSDISLTNLGQDRPNRDFTKVAYNNVVGGGHCGAGKSCVNWFNDAAFSTPVNSGPGTGFGNIIKGTYRGPSLTDWDAAVIRSFPIYRETSLDFRAEYFNVLNHTQLANPNTSFSSSSFGTITSTQGDPRIAQFSLKYNF</sequence>
<reference evidence="3" key="2">
    <citation type="submission" date="2020-09" db="EMBL/GenBank/DDBJ databases">
        <authorList>
            <person name="Sun Q."/>
            <person name="Zhou Y."/>
        </authorList>
    </citation>
    <scope>NUCLEOTIDE SEQUENCE</scope>
    <source>
        <strain evidence="3">CGMCC 1.12997</strain>
    </source>
</reference>
<dbReference type="SUPFAM" id="SSF49464">
    <property type="entry name" value="Carboxypeptidase regulatory domain-like"/>
    <property type="match status" value="1"/>
</dbReference>
<reference evidence="3" key="1">
    <citation type="journal article" date="2014" name="Int. J. Syst. Evol. Microbiol.">
        <title>Complete genome sequence of Corynebacterium casei LMG S-19264T (=DSM 44701T), isolated from a smear-ripened cheese.</title>
        <authorList>
            <consortium name="US DOE Joint Genome Institute (JGI-PGF)"/>
            <person name="Walter F."/>
            <person name="Albersmeier A."/>
            <person name="Kalinowski J."/>
            <person name="Ruckert C."/>
        </authorList>
    </citation>
    <scope>NUCLEOTIDE SEQUENCE</scope>
    <source>
        <strain evidence="3">CGMCC 1.12997</strain>
    </source>
</reference>
<evidence type="ECO:0000259" key="2">
    <source>
        <dbReference type="Pfam" id="PF25183"/>
    </source>
</evidence>
<dbReference type="Pfam" id="PF25183">
    <property type="entry name" value="OMP_b-brl_4"/>
    <property type="match status" value="1"/>
</dbReference>
<dbReference type="InterPro" id="IPR008969">
    <property type="entry name" value="CarboxyPept-like_regulatory"/>
</dbReference>
<dbReference type="SUPFAM" id="SSF56935">
    <property type="entry name" value="Porins"/>
    <property type="match status" value="1"/>
</dbReference>
<dbReference type="EMBL" id="BMGT01000001">
    <property type="protein sequence ID" value="GGG69375.1"/>
    <property type="molecule type" value="Genomic_DNA"/>
</dbReference>
<proteinExistence type="predicted"/>
<evidence type="ECO:0000313" key="4">
    <source>
        <dbReference type="Proteomes" id="UP000647241"/>
    </source>
</evidence>
<keyword evidence="4" id="KW-1185">Reference proteome</keyword>
<keyword evidence="1" id="KW-0732">Signal</keyword>
<feature type="signal peptide" evidence="1">
    <location>
        <begin position="1"/>
        <end position="15"/>
    </location>
</feature>
<evidence type="ECO:0000313" key="3">
    <source>
        <dbReference type="EMBL" id="GGG69375.1"/>
    </source>
</evidence>
<name>A0A917H789_9BACT</name>
<dbReference type="RefSeq" id="WP_188552935.1">
    <property type="nucleotide sequence ID" value="NZ_BMGT01000001.1"/>
</dbReference>